<organism evidence="2 3">
    <name type="scientific">Citrus sinensis</name>
    <name type="common">Sweet orange</name>
    <name type="synonym">Citrus aurantium var. sinensis</name>
    <dbReference type="NCBI Taxonomy" id="2711"/>
    <lineage>
        <taxon>Eukaryota</taxon>
        <taxon>Viridiplantae</taxon>
        <taxon>Streptophyta</taxon>
        <taxon>Embryophyta</taxon>
        <taxon>Tracheophyta</taxon>
        <taxon>Spermatophyta</taxon>
        <taxon>Magnoliopsida</taxon>
        <taxon>eudicotyledons</taxon>
        <taxon>Gunneridae</taxon>
        <taxon>Pentapetalae</taxon>
        <taxon>rosids</taxon>
        <taxon>malvids</taxon>
        <taxon>Sapindales</taxon>
        <taxon>Rutaceae</taxon>
        <taxon>Aurantioideae</taxon>
        <taxon>Citrus</taxon>
    </lineage>
</organism>
<reference evidence="2 3" key="1">
    <citation type="submission" date="2014-04" db="EMBL/GenBank/DDBJ databases">
        <authorList>
            <consortium name="International Citrus Genome Consortium"/>
            <person name="Gmitter F."/>
            <person name="Chen C."/>
            <person name="Farmerie W."/>
            <person name="Harkins T."/>
            <person name="Desany B."/>
            <person name="Mohiuddin M."/>
            <person name="Kodira C."/>
            <person name="Borodovsky M."/>
            <person name="Lomsadze A."/>
            <person name="Burns P."/>
            <person name="Jenkins J."/>
            <person name="Prochnik S."/>
            <person name="Shu S."/>
            <person name="Chapman J."/>
            <person name="Pitluck S."/>
            <person name="Schmutz J."/>
            <person name="Rokhsar D."/>
        </authorList>
    </citation>
    <scope>NUCLEOTIDE SEQUENCE</scope>
</reference>
<dbReference type="EMBL" id="KK785186">
    <property type="protein sequence ID" value="KDO47179.1"/>
    <property type="molecule type" value="Genomic_DNA"/>
</dbReference>
<dbReference type="Proteomes" id="UP000027120">
    <property type="component" value="Unassembled WGS sequence"/>
</dbReference>
<proteinExistence type="predicted"/>
<gene>
    <name evidence="2" type="ORF">CISIN_1g045689mg</name>
</gene>
<feature type="region of interest" description="Disordered" evidence="1">
    <location>
        <begin position="58"/>
        <end position="80"/>
    </location>
</feature>
<sequence length="80" mass="8980">MKIYVKTQVTQKLVPRNKWLPCKGDIVISPHGTKGKLCQLPATPAIAALLDHCYSSDKSSVMESKENTTKHTTLRTKKRE</sequence>
<accession>A0A067DW33</accession>
<keyword evidence="3" id="KW-1185">Reference proteome</keyword>
<evidence type="ECO:0000313" key="2">
    <source>
        <dbReference type="EMBL" id="KDO47179.1"/>
    </source>
</evidence>
<evidence type="ECO:0000256" key="1">
    <source>
        <dbReference type="SAM" id="MobiDB-lite"/>
    </source>
</evidence>
<evidence type="ECO:0000313" key="3">
    <source>
        <dbReference type="Proteomes" id="UP000027120"/>
    </source>
</evidence>
<name>A0A067DW33_CITSI</name>
<dbReference type="AlphaFoldDB" id="A0A067DW33"/>
<protein>
    <submittedName>
        <fullName evidence="2">Uncharacterized protein</fullName>
    </submittedName>
</protein>